<reference evidence="7 8" key="1">
    <citation type="submission" date="2016-11" db="EMBL/GenBank/DDBJ databases">
        <title>Study of marine rhodopsin-containing bacteria.</title>
        <authorList>
            <person name="Yoshizawa S."/>
            <person name="Kumagai Y."/>
            <person name="Kogure K."/>
        </authorList>
    </citation>
    <scope>NUCLEOTIDE SEQUENCE [LARGE SCALE GENOMIC DNA]</scope>
    <source>
        <strain evidence="7 8">SAORIC-28</strain>
    </source>
</reference>
<evidence type="ECO:0000256" key="3">
    <source>
        <dbReference type="ARBA" id="ARBA00022553"/>
    </source>
</evidence>
<dbReference type="InterPro" id="IPR036890">
    <property type="entry name" value="HATPase_C_sf"/>
</dbReference>
<dbReference type="Proteomes" id="UP000216339">
    <property type="component" value="Unassembled WGS sequence"/>
</dbReference>
<name>A0A271IXC0_9BACT</name>
<dbReference type="SUPFAM" id="SSF52172">
    <property type="entry name" value="CheY-like"/>
    <property type="match status" value="1"/>
</dbReference>
<proteinExistence type="predicted"/>
<feature type="modified residue" description="4-aspartylphosphate" evidence="4">
    <location>
        <position position="66"/>
    </location>
</feature>
<dbReference type="Gene3D" id="1.10.287.130">
    <property type="match status" value="1"/>
</dbReference>
<organism evidence="7 8">
    <name type="scientific">Rubrivirga marina</name>
    <dbReference type="NCBI Taxonomy" id="1196024"/>
    <lineage>
        <taxon>Bacteria</taxon>
        <taxon>Pseudomonadati</taxon>
        <taxon>Rhodothermota</taxon>
        <taxon>Rhodothermia</taxon>
        <taxon>Rhodothermales</taxon>
        <taxon>Rubricoccaceae</taxon>
        <taxon>Rubrivirga</taxon>
    </lineage>
</organism>
<evidence type="ECO:0000256" key="4">
    <source>
        <dbReference type="PROSITE-ProRule" id="PRU00169"/>
    </source>
</evidence>
<gene>
    <name evidence="7" type="ORF">BSZ37_05330</name>
</gene>
<dbReference type="InterPro" id="IPR005467">
    <property type="entry name" value="His_kinase_dom"/>
</dbReference>
<dbReference type="SUPFAM" id="SSF47384">
    <property type="entry name" value="Homodimeric domain of signal transducing histidine kinase"/>
    <property type="match status" value="1"/>
</dbReference>
<dbReference type="Pfam" id="PF00072">
    <property type="entry name" value="Response_reg"/>
    <property type="match status" value="1"/>
</dbReference>
<dbReference type="PANTHER" id="PTHR43065:SF42">
    <property type="entry name" value="TWO-COMPONENT SENSOR PPRA"/>
    <property type="match status" value="1"/>
</dbReference>
<dbReference type="SMART" id="SM00448">
    <property type="entry name" value="REC"/>
    <property type="match status" value="1"/>
</dbReference>
<dbReference type="AlphaFoldDB" id="A0A271IXC0"/>
<dbReference type="SMART" id="SM00387">
    <property type="entry name" value="HATPase_c"/>
    <property type="match status" value="1"/>
</dbReference>
<feature type="domain" description="Histidine kinase" evidence="5">
    <location>
        <begin position="177"/>
        <end position="403"/>
    </location>
</feature>
<dbReference type="InterPro" id="IPR036097">
    <property type="entry name" value="HisK_dim/P_sf"/>
</dbReference>
<dbReference type="InterPro" id="IPR003594">
    <property type="entry name" value="HATPase_dom"/>
</dbReference>
<comment type="caution">
    <text evidence="7">The sequence shown here is derived from an EMBL/GenBank/DDBJ whole genome shotgun (WGS) entry which is preliminary data.</text>
</comment>
<evidence type="ECO:0000259" key="5">
    <source>
        <dbReference type="PROSITE" id="PS50109"/>
    </source>
</evidence>
<dbReference type="PROSITE" id="PS50109">
    <property type="entry name" value="HIS_KIN"/>
    <property type="match status" value="1"/>
</dbReference>
<dbReference type="CDD" id="cd00075">
    <property type="entry name" value="HATPase"/>
    <property type="match status" value="1"/>
</dbReference>
<dbReference type="InterPro" id="IPR011006">
    <property type="entry name" value="CheY-like_superfamily"/>
</dbReference>
<feature type="domain" description="Response regulatory" evidence="6">
    <location>
        <begin position="9"/>
        <end position="131"/>
    </location>
</feature>
<evidence type="ECO:0000313" key="8">
    <source>
        <dbReference type="Proteomes" id="UP000216339"/>
    </source>
</evidence>
<sequence length="425" mass="44699">MPVEPAPLRVLLVEDDDDHAALVEALLADAADPDGEVDRVATVSDAVAALAAAHEAGRPFDVVLCDQRLPDSEYWETVGRVVAAARAVPVVALTSIGDSDVAVDAMRQGAQDYLVKSEMSPEILRRTVRYAVERARRTAELHASNEALRQTLEHVRQMQAQIVEQEKLAGLGGLLAGVAHELRNPLHLAVGFAEASDDRAGALADHLGDAIDDAAAEELAELRANVAKVAEHGRRADSVLRAMFEHARGVVGELRPVDLHAALDVVLSQARPTGPSVRVERDYDPALAGASVLAVGGALARALYNVVENAMIAAASDGLVRVTTRHDEAGHAVVEVEDDGPGMSEEVVSHVFEPFYTAWGPGRRVGLGLTLAHSVLASHGGRISISSRPEGGTLVRLTFPTAPLAIGEHETAGAGQPSRGPGQTG</sequence>
<dbReference type="PROSITE" id="PS50110">
    <property type="entry name" value="RESPONSE_REGULATORY"/>
    <property type="match status" value="1"/>
</dbReference>
<dbReference type="PRINTS" id="PR00344">
    <property type="entry name" value="BCTRLSENSOR"/>
</dbReference>
<dbReference type="GO" id="GO:0000155">
    <property type="term" value="F:phosphorelay sensor kinase activity"/>
    <property type="evidence" value="ECO:0007669"/>
    <property type="project" value="InterPro"/>
</dbReference>
<dbReference type="EMBL" id="MQWD01000001">
    <property type="protein sequence ID" value="PAP75901.1"/>
    <property type="molecule type" value="Genomic_DNA"/>
</dbReference>
<comment type="catalytic activity">
    <reaction evidence="1">
        <text>ATP + protein L-histidine = ADP + protein N-phospho-L-histidine.</text>
        <dbReference type="EC" id="2.7.13.3"/>
    </reaction>
</comment>
<evidence type="ECO:0000256" key="1">
    <source>
        <dbReference type="ARBA" id="ARBA00000085"/>
    </source>
</evidence>
<evidence type="ECO:0000256" key="2">
    <source>
        <dbReference type="ARBA" id="ARBA00012438"/>
    </source>
</evidence>
<dbReference type="InterPro" id="IPR001789">
    <property type="entry name" value="Sig_transdc_resp-reg_receiver"/>
</dbReference>
<dbReference type="SMART" id="SM00388">
    <property type="entry name" value="HisKA"/>
    <property type="match status" value="1"/>
</dbReference>
<dbReference type="EC" id="2.7.13.3" evidence="2"/>
<protein>
    <recommendedName>
        <fullName evidence="2">histidine kinase</fullName>
        <ecNumber evidence="2">2.7.13.3</ecNumber>
    </recommendedName>
</protein>
<dbReference type="Pfam" id="PF02518">
    <property type="entry name" value="HATPase_c"/>
    <property type="match status" value="1"/>
</dbReference>
<evidence type="ECO:0000259" key="6">
    <source>
        <dbReference type="PROSITE" id="PS50110"/>
    </source>
</evidence>
<dbReference type="SUPFAM" id="SSF55874">
    <property type="entry name" value="ATPase domain of HSP90 chaperone/DNA topoisomerase II/histidine kinase"/>
    <property type="match status" value="1"/>
</dbReference>
<evidence type="ECO:0000313" key="7">
    <source>
        <dbReference type="EMBL" id="PAP75901.1"/>
    </source>
</evidence>
<accession>A0A271IXC0</accession>
<dbReference type="Gene3D" id="3.40.50.2300">
    <property type="match status" value="1"/>
</dbReference>
<dbReference type="PANTHER" id="PTHR43065">
    <property type="entry name" value="SENSOR HISTIDINE KINASE"/>
    <property type="match status" value="1"/>
</dbReference>
<keyword evidence="8" id="KW-1185">Reference proteome</keyword>
<dbReference type="Gene3D" id="3.30.565.10">
    <property type="entry name" value="Histidine kinase-like ATPase, C-terminal domain"/>
    <property type="match status" value="1"/>
</dbReference>
<dbReference type="InterPro" id="IPR004358">
    <property type="entry name" value="Sig_transdc_His_kin-like_C"/>
</dbReference>
<dbReference type="InterPro" id="IPR003661">
    <property type="entry name" value="HisK_dim/P_dom"/>
</dbReference>
<keyword evidence="3 4" id="KW-0597">Phosphoprotein</keyword>